<keyword evidence="1" id="KW-1277">Toxin-antitoxin system</keyword>
<dbReference type="InterPro" id="IPR035093">
    <property type="entry name" value="RelE/ParE_toxin_dom_sf"/>
</dbReference>
<evidence type="ECO:0000313" key="2">
    <source>
        <dbReference type="EMBL" id="KKT49595.1"/>
    </source>
</evidence>
<dbReference type="AlphaFoldDB" id="A0A0G1HRP9"/>
<evidence type="ECO:0008006" key="4">
    <source>
        <dbReference type="Google" id="ProtNLM"/>
    </source>
</evidence>
<evidence type="ECO:0000256" key="1">
    <source>
        <dbReference type="ARBA" id="ARBA00022649"/>
    </source>
</evidence>
<proteinExistence type="predicted"/>
<gene>
    <name evidence="2" type="ORF">UW41_C0004G0016</name>
</gene>
<dbReference type="EMBL" id="LCIE01000004">
    <property type="protein sequence ID" value="KKT49595.1"/>
    <property type="molecule type" value="Genomic_DNA"/>
</dbReference>
<name>A0A0G1HRP9_9BACT</name>
<organism evidence="2 3">
    <name type="scientific">Candidatus Collierbacteria bacterium GW2011_GWC2_44_18</name>
    <dbReference type="NCBI Taxonomy" id="1618392"/>
    <lineage>
        <taxon>Bacteria</taxon>
        <taxon>Candidatus Collieribacteriota</taxon>
    </lineage>
</organism>
<dbReference type="Gene3D" id="3.30.2310.20">
    <property type="entry name" value="RelE-like"/>
    <property type="match status" value="1"/>
</dbReference>
<dbReference type="Pfam" id="PF05016">
    <property type="entry name" value="ParE_toxin"/>
    <property type="match status" value="1"/>
</dbReference>
<reference evidence="2 3" key="1">
    <citation type="journal article" date="2015" name="Nature">
        <title>rRNA introns, odd ribosomes, and small enigmatic genomes across a large radiation of phyla.</title>
        <authorList>
            <person name="Brown C.T."/>
            <person name="Hug L.A."/>
            <person name="Thomas B.C."/>
            <person name="Sharon I."/>
            <person name="Castelle C.J."/>
            <person name="Singh A."/>
            <person name="Wilkins M.J."/>
            <person name="Williams K.H."/>
            <person name="Banfield J.F."/>
        </authorList>
    </citation>
    <scope>NUCLEOTIDE SEQUENCE [LARGE SCALE GENOMIC DNA]</scope>
</reference>
<accession>A0A0G1HRP9</accession>
<comment type="caution">
    <text evidence="2">The sequence shown here is derived from an EMBL/GenBank/DDBJ whole genome shotgun (WGS) entry which is preliminary data.</text>
</comment>
<dbReference type="SUPFAM" id="SSF143011">
    <property type="entry name" value="RelE-like"/>
    <property type="match status" value="1"/>
</dbReference>
<evidence type="ECO:0000313" key="3">
    <source>
        <dbReference type="Proteomes" id="UP000034172"/>
    </source>
</evidence>
<sequence>MEIQFRLSAAKQIKTIGAKDQKKVERKIHSLLSDPLEGKLLQGQLKGYRCVRAWPLRIIYTYNQKEKIITIETVDYRGDIYK</sequence>
<dbReference type="Proteomes" id="UP000034172">
    <property type="component" value="Unassembled WGS sequence"/>
</dbReference>
<protein>
    <recommendedName>
        <fullName evidence="4">Addiction module toxin, RelE/StbE family</fullName>
    </recommendedName>
</protein>
<dbReference type="InterPro" id="IPR007712">
    <property type="entry name" value="RelE/ParE_toxin"/>
</dbReference>